<name>A0A0R3L4Y5_9BRAD</name>
<feature type="transmembrane region" description="Helical" evidence="1">
    <location>
        <begin position="72"/>
        <end position="94"/>
    </location>
</feature>
<dbReference type="AlphaFoldDB" id="A0A0R3L4Y5"/>
<feature type="transmembrane region" description="Helical" evidence="1">
    <location>
        <begin position="41"/>
        <end position="60"/>
    </location>
</feature>
<keyword evidence="1" id="KW-1133">Transmembrane helix</keyword>
<dbReference type="EMBL" id="LLXZ01000152">
    <property type="protein sequence ID" value="KRR02778.1"/>
    <property type="molecule type" value="Genomic_DNA"/>
</dbReference>
<reference evidence="2 3" key="1">
    <citation type="submission" date="2014-03" db="EMBL/GenBank/DDBJ databases">
        <title>Bradyrhizobium valentinum sp. nov., isolated from effective nodules of Lupinus mariae-josephae, a lupine endemic of basic-lime soils in Eastern Spain.</title>
        <authorList>
            <person name="Duran D."/>
            <person name="Rey L."/>
            <person name="Navarro A."/>
            <person name="Busquets A."/>
            <person name="Imperial J."/>
            <person name="Ruiz-Argueso T."/>
        </authorList>
    </citation>
    <scope>NUCLEOTIDE SEQUENCE [LARGE SCALE GENOMIC DNA]</scope>
    <source>
        <strain evidence="2 3">PAC68</strain>
    </source>
</reference>
<evidence type="ECO:0000313" key="2">
    <source>
        <dbReference type="EMBL" id="KRR02778.1"/>
    </source>
</evidence>
<dbReference type="OrthoDB" id="343946at2"/>
<comment type="caution">
    <text evidence="2">The sequence shown here is derived from an EMBL/GenBank/DDBJ whole genome shotgun (WGS) entry which is preliminary data.</text>
</comment>
<proteinExistence type="predicted"/>
<gene>
    <name evidence="2" type="ORF">CQ12_06790</name>
</gene>
<sequence length="144" mass="15912">MSGLITGLVLLALGALAAASSIVARRPDAQAYIERMVPYQGWFGFITCLWGAWIIINAIINLNWFSYVPVWWVTYLATGLLIASLGLLLGYALLTKYVLNHSAEAAQRGEQIRAMIVPYQTMLGYAAIVLGLWTIVATFLYRIV</sequence>
<keyword evidence="1" id="KW-0812">Transmembrane</keyword>
<dbReference type="RefSeq" id="WP_057837905.1">
    <property type="nucleotide sequence ID" value="NZ_LLXZ01000152.1"/>
</dbReference>
<accession>A0A0R3L4Y5</accession>
<keyword evidence="1" id="KW-0472">Membrane</keyword>
<evidence type="ECO:0000256" key="1">
    <source>
        <dbReference type="SAM" id="Phobius"/>
    </source>
</evidence>
<dbReference type="Proteomes" id="UP000050863">
    <property type="component" value="Unassembled WGS sequence"/>
</dbReference>
<evidence type="ECO:0000313" key="3">
    <source>
        <dbReference type="Proteomes" id="UP000050863"/>
    </source>
</evidence>
<protein>
    <submittedName>
        <fullName evidence="2">Uncharacterized protein</fullName>
    </submittedName>
</protein>
<keyword evidence="3" id="KW-1185">Reference proteome</keyword>
<organism evidence="2 3">
    <name type="scientific">Bradyrhizobium jicamae</name>
    <dbReference type="NCBI Taxonomy" id="280332"/>
    <lineage>
        <taxon>Bacteria</taxon>
        <taxon>Pseudomonadati</taxon>
        <taxon>Pseudomonadota</taxon>
        <taxon>Alphaproteobacteria</taxon>
        <taxon>Hyphomicrobiales</taxon>
        <taxon>Nitrobacteraceae</taxon>
        <taxon>Bradyrhizobium</taxon>
    </lineage>
</organism>
<feature type="transmembrane region" description="Helical" evidence="1">
    <location>
        <begin position="122"/>
        <end position="141"/>
    </location>
</feature>